<name>A0A7S4UAX4_9DINO</name>
<evidence type="ECO:0000313" key="1">
    <source>
        <dbReference type="EMBL" id="CAE4565031.1"/>
    </source>
</evidence>
<sequence length="106" mass="12093">MDGFTGWVARAGLPRILDAGAEAHAIQAPTGHESTASFLLREKRCGPSHSLQRRRSFPWTHAFPGLQSRHFERSFRWMQKCMWSTQSLFVGVPSDTLYLSVPRNMF</sequence>
<organism evidence="1">
    <name type="scientific">Alexandrium monilatum</name>
    <dbReference type="NCBI Taxonomy" id="311494"/>
    <lineage>
        <taxon>Eukaryota</taxon>
        <taxon>Sar</taxon>
        <taxon>Alveolata</taxon>
        <taxon>Dinophyceae</taxon>
        <taxon>Gonyaulacales</taxon>
        <taxon>Pyrocystaceae</taxon>
        <taxon>Alexandrium</taxon>
    </lineage>
</organism>
<proteinExistence type="predicted"/>
<gene>
    <name evidence="1" type="ORF">AMON00008_LOCUS4650</name>
</gene>
<dbReference type="EMBL" id="HBNR01007080">
    <property type="protein sequence ID" value="CAE4565031.1"/>
    <property type="molecule type" value="Transcribed_RNA"/>
</dbReference>
<dbReference type="AlphaFoldDB" id="A0A7S4UAX4"/>
<accession>A0A7S4UAX4</accession>
<reference evidence="1" key="1">
    <citation type="submission" date="2021-01" db="EMBL/GenBank/DDBJ databases">
        <authorList>
            <person name="Corre E."/>
            <person name="Pelletier E."/>
            <person name="Niang G."/>
            <person name="Scheremetjew M."/>
            <person name="Finn R."/>
            <person name="Kale V."/>
            <person name="Holt S."/>
            <person name="Cochrane G."/>
            <person name="Meng A."/>
            <person name="Brown T."/>
            <person name="Cohen L."/>
        </authorList>
    </citation>
    <scope>NUCLEOTIDE SEQUENCE</scope>
    <source>
        <strain evidence="1">CCMP3105</strain>
    </source>
</reference>
<protein>
    <submittedName>
        <fullName evidence="1">Uncharacterized protein</fullName>
    </submittedName>
</protein>